<reference evidence="2" key="1">
    <citation type="submission" date="2021-01" db="EMBL/GenBank/DDBJ databases">
        <authorList>
            <person name="Corre E."/>
            <person name="Pelletier E."/>
            <person name="Niang G."/>
            <person name="Scheremetjew M."/>
            <person name="Finn R."/>
            <person name="Kale V."/>
            <person name="Holt S."/>
            <person name="Cochrane G."/>
            <person name="Meng A."/>
            <person name="Brown T."/>
            <person name="Cohen L."/>
        </authorList>
    </citation>
    <scope>NUCLEOTIDE SEQUENCE</scope>
    <source>
        <strain evidence="2">CCMP1510</strain>
    </source>
</reference>
<dbReference type="PANTHER" id="PTHR13621:SF2">
    <property type="entry name" value="PROLINE-RICH PROTEIN PRCC"/>
    <property type="match status" value="1"/>
</dbReference>
<dbReference type="AlphaFoldDB" id="A0A7S3K0Y3"/>
<name>A0A7S3K0Y3_9STRA</name>
<feature type="compositionally biased region" description="Acidic residues" evidence="1">
    <location>
        <begin position="122"/>
        <end position="131"/>
    </location>
</feature>
<feature type="region of interest" description="Disordered" evidence="1">
    <location>
        <begin position="1"/>
        <end position="24"/>
    </location>
</feature>
<dbReference type="EMBL" id="HBIJ01018689">
    <property type="protein sequence ID" value="CAE0371532.1"/>
    <property type="molecule type" value="Transcribed_RNA"/>
</dbReference>
<evidence type="ECO:0000313" key="2">
    <source>
        <dbReference type="EMBL" id="CAE0371532.1"/>
    </source>
</evidence>
<evidence type="ECO:0000256" key="1">
    <source>
        <dbReference type="SAM" id="MobiDB-lite"/>
    </source>
</evidence>
<dbReference type="Pfam" id="PF10253">
    <property type="entry name" value="PRCC"/>
    <property type="match status" value="1"/>
</dbReference>
<feature type="region of interest" description="Disordered" evidence="1">
    <location>
        <begin position="96"/>
        <end position="131"/>
    </location>
</feature>
<dbReference type="PANTHER" id="PTHR13621">
    <property type="entry name" value="PROLINE-RICH PROTEIN PRCC"/>
    <property type="match status" value="1"/>
</dbReference>
<proteinExistence type="predicted"/>
<sequence length="300" mass="33913">MLVADYESDEYLDDDEEEKPRRIDQSKLYLETAKVLPPEILAALEGHDDLDDDDDDNDLYHAKRLVDSKEYNGLKATPIPAERNSLLAFLPAARNSDGTAVPQSKPTIHVKTSRQKPMDGQIDIDDGHEDEDETKVKGTYFTMPQRQRRITTNTAKKPPIQDMINASIPTYPTTGEISRQPSDFIAPSRKRRALEDALMAGEVDSLPVEEVLQVHAHVDNRTPEQLAAVSNYTSEIKVATPFYDPRTGSNITTYRPSKLQRRRHQINALAVTAAERELQLLERNNHSLKTKAQTHAKYGW</sequence>
<accession>A0A7S3K0Y3</accession>
<feature type="compositionally biased region" description="Polar residues" evidence="1">
    <location>
        <begin position="96"/>
        <end position="106"/>
    </location>
</feature>
<feature type="compositionally biased region" description="Acidic residues" evidence="1">
    <location>
        <begin position="1"/>
        <end position="17"/>
    </location>
</feature>
<dbReference type="InterPro" id="IPR018800">
    <property type="entry name" value="PRCC"/>
</dbReference>
<protein>
    <submittedName>
        <fullName evidence="2">Uncharacterized protein</fullName>
    </submittedName>
</protein>
<gene>
    <name evidence="2" type="ORF">ALAG00032_LOCUS12314</name>
</gene>
<dbReference type="GO" id="GO:0005634">
    <property type="term" value="C:nucleus"/>
    <property type="evidence" value="ECO:0007669"/>
    <property type="project" value="TreeGrafter"/>
</dbReference>
<organism evidence="2">
    <name type="scientific">Aureoumbra lagunensis</name>
    <dbReference type="NCBI Taxonomy" id="44058"/>
    <lineage>
        <taxon>Eukaryota</taxon>
        <taxon>Sar</taxon>
        <taxon>Stramenopiles</taxon>
        <taxon>Ochrophyta</taxon>
        <taxon>Pelagophyceae</taxon>
        <taxon>Pelagomonadales</taxon>
        <taxon>Aureoumbra</taxon>
    </lineage>
</organism>